<feature type="repeat" description="ANK" evidence="3">
    <location>
        <begin position="118"/>
        <end position="143"/>
    </location>
</feature>
<dbReference type="PROSITE" id="PS00108">
    <property type="entry name" value="PROTEIN_KINASE_ST"/>
    <property type="match status" value="1"/>
</dbReference>
<dbReference type="PROSITE" id="PS51392">
    <property type="entry name" value="KEN"/>
    <property type="match status" value="1"/>
</dbReference>
<evidence type="ECO:0000259" key="6">
    <source>
        <dbReference type="PROSITE" id="PS51392"/>
    </source>
</evidence>
<dbReference type="Pfam" id="PF06479">
    <property type="entry name" value="Ribonuc_2-5A"/>
    <property type="match status" value="1"/>
</dbReference>
<feature type="compositionally biased region" description="Polar residues" evidence="4">
    <location>
        <begin position="451"/>
        <end position="476"/>
    </location>
</feature>
<dbReference type="Pfam" id="PF00023">
    <property type="entry name" value="Ank"/>
    <property type="match status" value="1"/>
</dbReference>
<dbReference type="PANTHER" id="PTHR13954">
    <property type="entry name" value="IRE1-RELATED"/>
    <property type="match status" value="1"/>
</dbReference>
<dbReference type="GeneTree" id="ENSGT00940000165054"/>
<evidence type="ECO:0000313" key="7">
    <source>
        <dbReference type="Ensembl" id="ENSSAUP00010067196.1"/>
    </source>
</evidence>
<dbReference type="GO" id="GO:0036498">
    <property type="term" value="P:IRE1-mediated unfolded protein response"/>
    <property type="evidence" value="ECO:0007669"/>
    <property type="project" value="TreeGrafter"/>
</dbReference>
<keyword evidence="1" id="KW-0547">Nucleotide-binding</keyword>
<dbReference type="Gene3D" id="1.20.1440.180">
    <property type="entry name" value="KEN domain"/>
    <property type="match status" value="1"/>
</dbReference>
<dbReference type="AlphaFoldDB" id="A0A671YUQ0"/>
<evidence type="ECO:0000256" key="1">
    <source>
        <dbReference type="ARBA" id="ARBA00022741"/>
    </source>
</evidence>
<dbReference type="GO" id="GO:0005524">
    <property type="term" value="F:ATP binding"/>
    <property type="evidence" value="ECO:0007669"/>
    <property type="project" value="UniProtKB-KW"/>
</dbReference>
<dbReference type="InterPro" id="IPR010513">
    <property type="entry name" value="KEN_dom"/>
</dbReference>
<dbReference type="InParanoid" id="A0A671YUQ0"/>
<evidence type="ECO:0000256" key="3">
    <source>
        <dbReference type="PROSITE-ProRule" id="PRU00023"/>
    </source>
</evidence>
<dbReference type="Ensembl" id="ENSSAUT00010070342.1">
    <property type="protein sequence ID" value="ENSSAUP00010067196.1"/>
    <property type="gene ID" value="ENSSAUG00010026726.1"/>
</dbReference>
<dbReference type="GO" id="GO:1990604">
    <property type="term" value="C:IRE1-TRAF2-ASK1 complex"/>
    <property type="evidence" value="ECO:0007669"/>
    <property type="project" value="TreeGrafter"/>
</dbReference>
<evidence type="ECO:0000259" key="5">
    <source>
        <dbReference type="PROSITE" id="PS50011"/>
    </source>
</evidence>
<accession>A0A671YUQ0</accession>
<feature type="domain" description="Protein kinase" evidence="5">
    <location>
        <begin position="516"/>
        <end position="767"/>
    </location>
</feature>
<dbReference type="InterPro" id="IPR000719">
    <property type="entry name" value="Prot_kinase_dom"/>
</dbReference>
<proteinExistence type="predicted"/>
<name>A0A671YUQ0_SPAAU</name>
<evidence type="ECO:0000256" key="2">
    <source>
        <dbReference type="ARBA" id="ARBA00022840"/>
    </source>
</evidence>
<dbReference type="SMART" id="SM00248">
    <property type="entry name" value="ANK"/>
    <property type="match status" value="3"/>
</dbReference>
<protein>
    <submittedName>
        <fullName evidence="7">Uncharacterized protein</fullName>
    </submittedName>
</protein>
<evidence type="ECO:0000256" key="4">
    <source>
        <dbReference type="SAM" id="MobiDB-lite"/>
    </source>
</evidence>
<dbReference type="GO" id="GO:0070059">
    <property type="term" value="P:intrinsic apoptotic signaling pathway in response to endoplasmic reticulum stress"/>
    <property type="evidence" value="ECO:0007669"/>
    <property type="project" value="TreeGrafter"/>
</dbReference>
<dbReference type="InterPro" id="IPR038357">
    <property type="entry name" value="KEN_sf"/>
</dbReference>
<feature type="domain" description="KEN" evidence="6">
    <location>
        <begin position="770"/>
        <end position="904"/>
    </location>
</feature>
<dbReference type="GO" id="GO:0051082">
    <property type="term" value="F:unfolded protein binding"/>
    <property type="evidence" value="ECO:0007669"/>
    <property type="project" value="TreeGrafter"/>
</dbReference>
<dbReference type="SUPFAM" id="SSF48403">
    <property type="entry name" value="Ankyrin repeat"/>
    <property type="match status" value="1"/>
</dbReference>
<dbReference type="InterPro" id="IPR036770">
    <property type="entry name" value="Ankyrin_rpt-contain_sf"/>
</dbReference>
<organism evidence="7 8">
    <name type="scientific">Sparus aurata</name>
    <name type="common">Gilthead sea bream</name>
    <dbReference type="NCBI Taxonomy" id="8175"/>
    <lineage>
        <taxon>Eukaryota</taxon>
        <taxon>Metazoa</taxon>
        <taxon>Chordata</taxon>
        <taxon>Craniata</taxon>
        <taxon>Vertebrata</taxon>
        <taxon>Euteleostomi</taxon>
        <taxon>Actinopterygii</taxon>
        <taxon>Neopterygii</taxon>
        <taxon>Teleostei</taxon>
        <taxon>Neoteleostei</taxon>
        <taxon>Acanthomorphata</taxon>
        <taxon>Eupercaria</taxon>
        <taxon>Spariformes</taxon>
        <taxon>Sparidae</taxon>
        <taxon>Sparus</taxon>
    </lineage>
</organism>
<reference evidence="7" key="2">
    <citation type="submission" date="2025-08" db="UniProtKB">
        <authorList>
            <consortium name="Ensembl"/>
        </authorList>
    </citation>
    <scope>IDENTIFICATION</scope>
</reference>
<sequence>MNIIGQLQLPAPLTETHPIIQCVFDNNLKKLKRLLKESNINGIYPCTECKDSITPLTAAVVTHNRDIFTFLLQQGANPNNASALGLTPLHYVSLHKAPLDFAEILLEAKANPNVCNLQFHTPLQAAAMYDRHDVVKVLISAGALATPISVNDPKHVTHNEKISQMIHKLASEGDKFCSVIRYFLDMLIAVQSKTPEQVFKTFYSHMLLEDHQTHLTMIEVLFNVTGQNEAKYCQGSIKWLRDTGNLNTYIEGAVRRIPNILQEHVHHTLLTLHAVLCTLEEIPNEQAQALVPKLLDQLCLKDKPDVCEGVLQTLYVITQKTKGTDGWDLNFVRKLCQTVAPFVKVHHHSDIRVFTYGVIANLLSVEHVGDIFTSVGITAVPEDILTSAEMTNNDKLKEVLRRLNSYFRKPNVECEDCTASPGPRKKKNKKKKKKKKEKTDKEEDPNDKYLSDTTDPTSIPVVESTSNVQPLHSNTTVSSDTHTWLQISKRWREKLENLVSTDGSRVTRVGSMIYVKDEEFRIAEGSDGTDVFLGLRDDGTEVAIKRMKKSNYQVLRNEEGFLRLPELDHPSIVRYVDFAEDEDFGYLGLQLCEDTLEECIRNNDGGLLKEKLVYQVLESLKVLHCQNPPILHRDLKPQNVLIDVNGRARLADFGISRRLLKGQTTYCTGSAGTRCWKARETLTDEADIRYKSNTDVQVAGMLIYYILSGGHHPFGDKLHKCEYNIDEGLYMLDHVEDSVAKDLIELMIHKEPKKRPTVEECLSHPFFWKPDRRLEFLRRIGNIKEVEKWKDADQEFISSLEKCVGDGSFKQWKTELAELVKKMDPKNKYDDSTLAFLRFIRNLHEHYPEDAANVDLMSMFPDLFRCVYLFANSRGWNLRSPVKEMFGSMFSRVVKPSAEEDHVGRPVQESQLLSKPVAK</sequence>
<dbReference type="PROSITE" id="PS50297">
    <property type="entry name" value="ANK_REP_REGION"/>
    <property type="match status" value="2"/>
</dbReference>
<feature type="compositionally biased region" description="Basic residues" evidence="4">
    <location>
        <begin position="423"/>
        <end position="436"/>
    </location>
</feature>
<reference evidence="7" key="1">
    <citation type="submission" date="2021-04" db="EMBL/GenBank/DDBJ databases">
        <authorList>
            <consortium name="Wellcome Sanger Institute Data Sharing"/>
        </authorList>
    </citation>
    <scope>NUCLEOTIDE SEQUENCE [LARGE SCALE GENOMIC DNA]</scope>
</reference>
<dbReference type="Pfam" id="PF00069">
    <property type="entry name" value="Pkinase"/>
    <property type="match status" value="1"/>
</dbReference>
<feature type="region of interest" description="Disordered" evidence="4">
    <location>
        <begin position="414"/>
        <end position="476"/>
    </location>
</feature>
<dbReference type="Gene3D" id="1.25.40.20">
    <property type="entry name" value="Ankyrin repeat-containing domain"/>
    <property type="match status" value="1"/>
</dbReference>
<dbReference type="Pfam" id="PF12796">
    <property type="entry name" value="Ank_2"/>
    <property type="match status" value="1"/>
</dbReference>
<dbReference type="PROSITE" id="PS50011">
    <property type="entry name" value="PROTEIN_KINASE_DOM"/>
    <property type="match status" value="1"/>
</dbReference>
<dbReference type="GO" id="GO:0004674">
    <property type="term" value="F:protein serine/threonine kinase activity"/>
    <property type="evidence" value="ECO:0007669"/>
    <property type="project" value="InterPro"/>
</dbReference>
<dbReference type="GO" id="GO:0004521">
    <property type="term" value="F:RNA endonuclease activity"/>
    <property type="evidence" value="ECO:0007669"/>
    <property type="project" value="InterPro"/>
</dbReference>
<dbReference type="GO" id="GO:0006397">
    <property type="term" value="P:mRNA processing"/>
    <property type="evidence" value="ECO:0007669"/>
    <property type="project" value="InterPro"/>
</dbReference>
<dbReference type="PANTHER" id="PTHR13954:SF28">
    <property type="match status" value="1"/>
</dbReference>
<dbReference type="InterPro" id="IPR016024">
    <property type="entry name" value="ARM-type_fold"/>
</dbReference>
<dbReference type="SMART" id="SM00220">
    <property type="entry name" value="S_TKc"/>
    <property type="match status" value="1"/>
</dbReference>
<keyword evidence="2" id="KW-0067">ATP-binding</keyword>
<dbReference type="Gene3D" id="1.10.510.10">
    <property type="entry name" value="Transferase(Phosphotransferase) domain 1"/>
    <property type="match status" value="1"/>
</dbReference>
<dbReference type="Proteomes" id="UP000472265">
    <property type="component" value="Chromosome 10"/>
</dbReference>
<reference evidence="7" key="3">
    <citation type="submission" date="2025-09" db="UniProtKB">
        <authorList>
            <consortium name="Ensembl"/>
        </authorList>
    </citation>
    <scope>IDENTIFICATION</scope>
</reference>
<dbReference type="SUPFAM" id="SSF56112">
    <property type="entry name" value="Protein kinase-like (PK-like)"/>
    <property type="match status" value="1"/>
</dbReference>
<dbReference type="SUPFAM" id="SSF48371">
    <property type="entry name" value="ARM repeat"/>
    <property type="match status" value="1"/>
</dbReference>
<feature type="compositionally biased region" description="Basic and acidic residues" evidence="4">
    <location>
        <begin position="437"/>
        <end position="450"/>
    </location>
</feature>
<keyword evidence="3" id="KW-0040">ANK repeat</keyword>
<dbReference type="InterPro" id="IPR008271">
    <property type="entry name" value="Ser/Thr_kinase_AS"/>
</dbReference>
<keyword evidence="8" id="KW-1185">Reference proteome</keyword>
<dbReference type="InterPro" id="IPR011009">
    <property type="entry name" value="Kinase-like_dom_sf"/>
</dbReference>
<evidence type="ECO:0000313" key="8">
    <source>
        <dbReference type="Proteomes" id="UP000472265"/>
    </source>
</evidence>
<dbReference type="PROSITE" id="PS50088">
    <property type="entry name" value="ANK_REPEAT"/>
    <property type="match status" value="2"/>
</dbReference>
<dbReference type="InterPro" id="IPR002110">
    <property type="entry name" value="Ankyrin_rpt"/>
</dbReference>
<feature type="repeat" description="ANK" evidence="3">
    <location>
        <begin position="51"/>
        <end position="83"/>
    </location>
</feature>
<dbReference type="InterPro" id="IPR045133">
    <property type="entry name" value="IRE1/2-like"/>
</dbReference>